<dbReference type="EMBL" id="LR536450">
    <property type="protein sequence ID" value="VFU08658.1"/>
    <property type="molecule type" value="Genomic_DNA"/>
</dbReference>
<gene>
    <name evidence="1" type="ORF">MTUNDRAET4_1765</name>
</gene>
<dbReference type="AlphaFoldDB" id="A0A4U8Z0D8"/>
<name>A0A4U8Z0D8_METTU</name>
<reference evidence="1 2" key="1">
    <citation type="submission" date="2019-03" db="EMBL/GenBank/DDBJ databases">
        <authorList>
            <person name="Kox A.R. M."/>
        </authorList>
    </citation>
    <scope>NUCLEOTIDE SEQUENCE [LARGE SCALE GENOMIC DNA]</scope>
    <source>
        <strain evidence="1">MTUNDRAET4 annotated genome</strain>
    </source>
</reference>
<accession>A0A4U8Z0D8</accession>
<evidence type="ECO:0000313" key="1">
    <source>
        <dbReference type="EMBL" id="VFU08658.1"/>
    </source>
</evidence>
<organism evidence="1 2">
    <name type="scientific">Methylocella tundrae</name>
    <dbReference type="NCBI Taxonomy" id="227605"/>
    <lineage>
        <taxon>Bacteria</taxon>
        <taxon>Pseudomonadati</taxon>
        <taxon>Pseudomonadota</taxon>
        <taxon>Alphaproteobacteria</taxon>
        <taxon>Hyphomicrobiales</taxon>
        <taxon>Beijerinckiaceae</taxon>
        <taxon>Methylocella</taxon>
    </lineage>
</organism>
<sequence>MREKFVPDPQQIIVALPGERRPRPDAGMNKKEVATCVGQRKGAEKLMVAFRQSALQACGELALFLLVRIEARPQAIR</sequence>
<dbReference type="Proteomes" id="UP000294360">
    <property type="component" value="Chromosome"/>
</dbReference>
<proteinExistence type="predicted"/>
<dbReference type="KEGG" id="mtun:MTUNDRAET4_1765"/>
<protein>
    <submittedName>
        <fullName evidence="1">Uncharacterized protein</fullName>
    </submittedName>
</protein>
<evidence type="ECO:0000313" key="2">
    <source>
        <dbReference type="Proteomes" id="UP000294360"/>
    </source>
</evidence>